<feature type="compositionally biased region" description="Acidic residues" evidence="1">
    <location>
        <begin position="60"/>
        <end position="69"/>
    </location>
</feature>
<dbReference type="AlphaFoldDB" id="A0A699R2K1"/>
<feature type="compositionally biased region" description="Basic and acidic residues" evidence="1">
    <location>
        <begin position="21"/>
        <end position="30"/>
    </location>
</feature>
<proteinExistence type="predicted"/>
<accession>A0A699R2K1</accession>
<sequence>NDDDSDENGGSDDHDDDTDDERMKFDRDEIPDPDPNQSNEEHDEEEEEYDDEFNIGNEETMYDDEDDEVTKELHEDVNVNLGNKDANMTNADQGGADQQNVSQQSGFKQKEEDAHVTLTPILETQKTGVQHENTSATTIHPPPPFFNPLQQEATLTPTPTTFKDTTSFTSLLDFAHVFKFKESVTNLEKDMLEIKQVNQYAQALSSIPAVVNHYMDNKHGDAINKAIQANNFDCRKEAQAEKREYIE</sequence>
<gene>
    <name evidence="2" type="ORF">Tci_850082</name>
</gene>
<comment type="caution">
    <text evidence="2">The sequence shown here is derived from an EMBL/GenBank/DDBJ whole genome shotgun (WGS) entry which is preliminary data.</text>
</comment>
<protein>
    <submittedName>
        <fullName evidence="2">Uncharacterized protein</fullName>
    </submittedName>
</protein>
<feature type="compositionally biased region" description="Acidic residues" evidence="1">
    <location>
        <begin position="41"/>
        <end position="53"/>
    </location>
</feature>
<evidence type="ECO:0000256" key="1">
    <source>
        <dbReference type="SAM" id="MobiDB-lite"/>
    </source>
</evidence>
<feature type="non-terminal residue" evidence="2">
    <location>
        <position position="1"/>
    </location>
</feature>
<organism evidence="2">
    <name type="scientific">Tanacetum cinerariifolium</name>
    <name type="common">Dalmatian daisy</name>
    <name type="synonym">Chrysanthemum cinerariifolium</name>
    <dbReference type="NCBI Taxonomy" id="118510"/>
    <lineage>
        <taxon>Eukaryota</taxon>
        <taxon>Viridiplantae</taxon>
        <taxon>Streptophyta</taxon>
        <taxon>Embryophyta</taxon>
        <taxon>Tracheophyta</taxon>
        <taxon>Spermatophyta</taxon>
        <taxon>Magnoliopsida</taxon>
        <taxon>eudicotyledons</taxon>
        <taxon>Gunneridae</taxon>
        <taxon>Pentapetalae</taxon>
        <taxon>asterids</taxon>
        <taxon>campanulids</taxon>
        <taxon>Asterales</taxon>
        <taxon>Asteraceae</taxon>
        <taxon>Asteroideae</taxon>
        <taxon>Anthemideae</taxon>
        <taxon>Anthemidinae</taxon>
        <taxon>Tanacetum</taxon>
    </lineage>
</organism>
<feature type="region of interest" description="Disordered" evidence="1">
    <location>
        <begin position="1"/>
        <end position="70"/>
    </location>
</feature>
<dbReference type="EMBL" id="BKCJ011064072">
    <property type="protein sequence ID" value="GFC78112.1"/>
    <property type="molecule type" value="Genomic_DNA"/>
</dbReference>
<name>A0A699R2K1_TANCI</name>
<evidence type="ECO:0000313" key="2">
    <source>
        <dbReference type="EMBL" id="GFC78112.1"/>
    </source>
</evidence>
<feature type="non-terminal residue" evidence="2">
    <location>
        <position position="247"/>
    </location>
</feature>
<reference evidence="2" key="1">
    <citation type="journal article" date="2019" name="Sci. Rep.">
        <title>Draft genome of Tanacetum cinerariifolium, the natural source of mosquito coil.</title>
        <authorList>
            <person name="Yamashiro T."/>
            <person name="Shiraishi A."/>
            <person name="Satake H."/>
            <person name="Nakayama K."/>
        </authorList>
    </citation>
    <scope>NUCLEOTIDE SEQUENCE</scope>
</reference>
<feature type="compositionally biased region" description="Acidic residues" evidence="1">
    <location>
        <begin position="1"/>
        <end position="20"/>
    </location>
</feature>